<reference evidence="1 2" key="1">
    <citation type="journal article" date="2014" name="PLoS ONE">
        <title>Rumen cellulosomics: divergent fiber-degrading strategies revealed by comparative genome-wide analysis of six ruminococcal strains.</title>
        <authorList>
            <person name="Dassa B."/>
            <person name="Borovok I."/>
            <person name="Ruimy-Israeli V."/>
            <person name="Lamed R."/>
            <person name="Flint H.J."/>
            <person name="Duncan S.H."/>
            <person name="Henrissat B."/>
            <person name="Coutinho P."/>
            <person name="Morrison M."/>
            <person name="Mosoni P."/>
            <person name="Yeoman C.J."/>
            <person name="White B.A."/>
            <person name="Bayer E.A."/>
        </authorList>
    </citation>
    <scope>NUCLEOTIDE SEQUENCE [LARGE SCALE GENOMIC DNA]</scope>
    <source>
        <strain evidence="1 2">007c</strain>
    </source>
</reference>
<comment type="caution">
    <text evidence="1">The sequence shown here is derived from an EMBL/GenBank/DDBJ whole genome shotgun (WGS) entry which is preliminary data.</text>
</comment>
<dbReference type="AlphaFoldDB" id="W7UIE9"/>
<dbReference type="RefSeq" id="WP_037296631.1">
    <property type="nucleotide sequence ID" value="NZ_ATAX01000007.1"/>
</dbReference>
<evidence type="ECO:0000313" key="2">
    <source>
        <dbReference type="Proteomes" id="UP000019365"/>
    </source>
</evidence>
<dbReference type="EMBL" id="ATAX01000007">
    <property type="protein sequence ID" value="EWM55011.1"/>
    <property type="molecule type" value="Genomic_DNA"/>
</dbReference>
<keyword evidence="2" id="KW-1185">Reference proteome</keyword>
<dbReference type="Proteomes" id="UP000019365">
    <property type="component" value="Unassembled WGS sequence"/>
</dbReference>
<protein>
    <submittedName>
        <fullName evidence="1">Uncharacterized protein</fullName>
    </submittedName>
</protein>
<name>W7UIE9_RUMFL</name>
<gene>
    <name evidence="1" type="ORF">RF007C_03170</name>
</gene>
<accession>W7UIE9</accession>
<evidence type="ECO:0000313" key="1">
    <source>
        <dbReference type="EMBL" id="EWM55011.1"/>
    </source>
</evidence>
<proteinExistence type="predicted"/>
<organism evidence="1 2">
    <name type="scientific">Ruminococcus flavefaciens 007c</name>
    <dbReference type="NCBI Taxonomy" id="1341157"/>
    <lineage>
        <taxon>Bacteria</taxon>
        <taxon>Bacillati</taxon>
        <taxon>Bacillota</taxon>
        <taxon>Clostridia</taxon>
        <taxon>Eubacteriales</taxon>
        <taxon>Oscillospiraceae</taxon>
        <taxon>Ruminococcus</taxon>
    </lineage>
</organism>
<sequence>MPVFGIDIPKLSKKVLFISEENNIHKLSQYVKEIDPDKKLPLDNIYNYNIQFELSRSHFNPTMRAFVWDYLMDISWFDFENSKYPELRYFEEVIFNIMSYFISTPCFQTSLPGYIYLLSEGILPYEEICFHNFFLIDFSESPVTMEAIRHFRLDVKDSSVRFVFKDYDMSLSETFRVLISKNDFLEFLQQKHSITKIERINHAIYTVLSNL</sequence>
<dbReference type="PATRIC" id="fig|1341157.4.peg.352"/>